<evidence type="ECO:0000256" key="1">
    <source>
        <dbReference type="SAM" id="Coils"/>
    </source>
</evidence>
<sequence>MDDTGAILCQLSALKDMLDQVNEEIESNIQITRDIESEIVKCSEFERTLAVRESELMKTMYMLQYEIKGLMAMNDESRGRRECLEKELSCMKAKQDEIIERMNNKREAFCALCLQFQKGVEEEGHGKVGKLSAEKEYLENEVRLLRRKISSWENSMSDFVQEILEGIEASNSELVIAIESGNTENDKLVRDINELKATLLATMSS</sequence>
<proteinExistence type="predicted"/>
<comment type="caution">
    <text evidence="2">The sequence shown here is derived from an EMBL/GenBank/DDBJ whole genome shotgun (WGS) entry which is preliminary data.</text>
</comment>
<accession>A0AAD5CLD2</accession>
<keyword evidence="1" id="KW-0175">Coiled coil</keyword>
<evidence type="ECO:0000313" key="3">
    <source>
        <dbReference type="Proteomes" id="UP001206925"/>
    </source>
</evidence>
<gene>
    <name evidence="2" type="ORF">M8C21_031037</name>
</gene>
<evidence type="ECO:0000313" key="2">
    <source>
        <dbReference type="EMBL" id="KAI7743669.1"/>
    </source>
</evidence>
<reference evidence="2" key="1">
    <citation type="submission" date="2022-06" db="EMBL/GenBank/DDBJ databases">
        <title>Uncovering the hologenomic basis of an extraordinary plant invasion.</title>
        <authorList>
            <person name="Bieker V.C."/>
            <person name="Martin M.D."/>
            <person name="Gilbert T."/>
            <person name="Hodgins K."/>
            <person name="Battlay P."/>
            <person name="Petersen B."/>
            <person name="Wilson J."/>
        </authorList>
    </citation>
    <scope>NUCLEOTIDE SEQUENCE</scope>
    <source>
        <strain evidence="2">AA19_3_7</strain>
        <tissue evidence="2">Leaf</tissue>
    </source>
</reference>
<keyword evidence="3" id="KW-1185">Reference proteome</keyword>
<dbReference type="EMBL" id="JAMZMK010007701">
    <property type="protein sequence ID" value="KAI7743669.1"/>
    <property type="molecule type" value="Genomic_DNA"/>
</dbReference>
<name>A0AAD5CLD2_AMBAR</name>
<dbReference type="AlphaFoldDB" id="A0AAD5CLD2"/>
<organism evidence="2 3">
    <name type="scientific">Ambrosia artemisiifolia</name>
    <name type="common">Common ragweed</name>
    <dbReference type="NCBI Taxonomy" id="4212"/>
    <lineage>
        <taxon>Eukaryota</taxon>
        <taxon>Viridiplantae</taxon>
        <taxon>Streptophyta</taxon>
        <taxon>Embryophyta</taxon>
        <taxon>Tracheophyta</taxon>
        <taxon>Spermatophyta</taxon>
        <taxon>Magnoliopsida</taxon>
        <taxon>eudicotyledons</taxon>
        <taxon>Gunneridae</taxon>
        <taxon>Pentapetalae</taxon>
        <taxon>asterids</taxon>
        <taxon>campanulids</taxon>
        <taxon>Asterales</taxon>
        <taxon>Asteraceae</taxon>
        <taxon>Asteroideae</taxon>
        <taxon>Heliantheae alliance</taxon>
        <taxon>Heliantheae</taxon>
        <taxon>Ambrosia</taxon>
    </lineage>
</organism>
<dbReference type="Proteomes" id="UP001206925">
    <property type="component" value="Unassembled WGS sequence"/>
</dbReference>
<feature type="coiled-coil region" evidence="1">
    <location>
        <begin position="128"/>
        <end position="198"/>
    </location>
</feature>
<feature type="coiled-coil region" evidence="1">
    <location>
        <begin position="74"/>
        <end position="101"/>
    </location>
</feature>
<protein>
    <submittedName>
        <fullName evidence="2">Uncharacterized protein</fullName>
    </submittedName>
</protein>